<dbReference type="EMBL" id="GL732609">
    <property type="protein sequence ID" value="EFX71572.1"/>
    <property type="molecule type" value="Genomic_DNA"/>
</dbReference>
<organism evidence="2 3">
    <name type="scientific">Daphnia pulex</name>
    <name type="common">Water flea</name>
    <dbReference type="NCBI Taxonomy" id="6669"/>
    <lineage>
        <taxon>Eukaryota</taxon>
        <taxon>Metazoa</taxon>
        <taxon>Ecdysozoa</taxon>
        <taxon>Arthropoda</taxon>
        <taxon>Crustacea</taxon>
        <taxon>Branchiopoda</taxon>
        <taxon>Diplostraca</taxon>
        <taxon>Cladocera</taxon>
        <taxon>Anomopoda</taxon>
        <taxon>Daphniidae</taxon>
        <taxon>Daphnia</taxon>
    </lineage>
</organism>
<dbReference type="InParanoid" id="E9H9P5"/>
<dbReference type="PANTHER" id="PTHR23263">
    <property type="entry name" value="SMALL PROLINE-RICH PROTEIN"/>
    <property type="match status" value="1"/>
</dbReference>
<dbReference type="KEGG" id="dpx:DAPPUDRAFT_255601"/>
<feature type="transmembrane region" description="Helical" evidence="1">
    <location>
        <begin position="100"/>
        <end position="119"/>
    </location>
</feature>
<dbReference type="PANTHER" id="PTHR23263:SF124">
    <property type="entry name" value="SMALL PROLINE-RICH PROTEIN 3"/>
    <property type="match status" value="1"/>
</dbReference>
<keyword evidence="1" id="KW-0812">Transmembrane</keyword>
<evidence type="ECO:0000313" key="2">
    <source>
        <dbReference type="EMBL" id="EFX71572.1"/>
    </source>
</evidence>
<reference evidence="2 3" key="1">
    <citation type="journal article" date="2011" name="Science">
        <title>The ecoresponsive genome of Daphnia pulex.</title>
        <authorList>
            <person name="Colbourne J.K."/>
            <person name="Pfrender M.E."/>
            <person name="Gilbert D."/>
            <person name="Thomas W.K."/>
            <person name="Tucker A."/>
            <person name="Oakley T.H."/>
            <person name="Tokishita S."/>
            <person name="Aerts A."/>
            <person name="Arnold G.J."/>
            <person name="Basu M.K."/>
            <person name="Bauer D.J."/>
            <person name="Caceres C.E."/>
            <person name="Carmel L."/>
            <person name="Casola C."/>
            <person name="Choi J.H."/>
            <person name="Detter J.C."/>
            <person name="Dong Q."/>
            <person name="Dusheyko S."/>
            <person name="Eads B.D."/>
            <person name="Frohlich T."/>
            <person name="Geiler-Samerotte K.A."/>
            <person name="Gerlach D."/>
            <person name="Hatcher P."/>
            <person name="Jogdeo S."/>
            <person name="Krijgsveld J."/>
            <person name="Kriventseva E.V."/>
            <person name="Kultz D."/>
            <person name="Laforsch C."/>
            <person name="Lindquist E."/>
            <person name="Lopez J."/>
            <person name="Manak J.R."/>
            <person name="Muller J."/>
            <person name="Pangilinan J."/>
            <person name="Patwardhan R.P."/>
            <person name="Pitluck S."/>
            <person name="Pritham E.J."/>
            <person name="Rechtsteiner A."/>
            <person name="Rho M."/>
            <person name="Rogozin I.B."/>
            <person name="Sakarya O."/>
            <person name="Salamov A."/>
            <person name="Schaack S."/>
            <person name="Shapiro H."/>
            <person name="Shiga Y."/>
            <person name="Skalitzky C."/>
            <person name="Smith Z."/>
            <person name="Souvorov A."/>
            <person name="Sung W."/>
            <person name="Tang Z."/>
            <person name="Tsuchiya D."/>
            <person name="Tu H."/>
            <person name="Vos H."/>
            <person name="Wang M."/>
            <person name="Wolf Y.I."/>
            <person name="Yamagata H."/>
            <person name="Yamada T."/>
            <person name="Ye Y."/>
            <person name="Shaw J.R."/>
            <person name="Andrews J."/>
            <person name="Crease T.J."/>
            <person name="Tang H."/>
            <person name="Lucas S.M."/>
            <person name="Robertson H.M."/>
            <person name="Bork P."/>
            <person name="Koonin E.V."/>
            <person name="Zdobnov E.M."/>
            <person name="Grigoriev I.V."/>
            <person name="Lynch M."/>
            <person name="Boore J.L."/>
        </authorList>
    </citation>
    <scope>NUCLEOTIDE SEQUENCE [LARGE SCALE GENOMIC DNA]</scope>
</reference>
<evidence type="ECO:0000313" key="3">
    <source>
        <dbReference type="Proteomes" id="UP000000305"/>
    </source>
</evidence>
<dbReference type="HOGENOM" id="CLU_1416481_0_0_1"/>
<gene>
    <name evidence="2" type="ORF">DAPPUDRAFT_255601</name>
</gene>
<dbReference type="AlphaFoldDB" id="E9H9P5"/>
<keyword evidence="1" id="KW-1133">Transmembrane helix</keyword>
<keyword evidence="3" id="KW-1185">Reference proteome</keyword>
<proteinExistence type="predicted"/>
<accession>E9H9P5</accession>
<protein>
    <submittedName>
        <fullName evidence="2">Uncharacterized protein</fullName>
    </submittedName>
</protein>
<name>E9H9P5_DAPPU</name>
<keyword evidence="1" id="KW-0472">Membrane</keyword>
<sequence length="192" mass="22021">MEDRSITKKRTQPQQLQSAEGKASLYVLQSKELQPAEGKAELTMAPCSFWVLDRGWLWMVDGWCDHWCTDVSCAWLITSLNSERMLYHAASLLNNNVKTYLLQLWVVLLLGVVSLMAGATTGVPMSSEYCGYQTATPPPYYTTKSTYAISTYYTESPKYYTELSAPAYYYYQTEVPVYYTKATEYYMTTKCY</sequence>
<evidence type="ECO:0000256" key="1">
    <source>
        <dbReference type="SAM" id="Phobius"/>
    </source>
</evidence>
<dbReference type="Proteomes" id="UP000000305">
    <property type="component" value="Unassembled WGS sequence"/>
</dbReference>